<dbReference type="CDD" id="cd00170">
    <property type="entry name" value="SEC14"/>
    <property type="match status" value="2"/>
</dbReference>
<feature type="domain" description="CRAL-TRIO" evidence="4">
    <location>
        <begin position="546"/>
        <end position="719"/>
    </location>
</feature>
<feature type="domain" description="GOLD" evidence="5">
    <location>
        <begin position="294"/>
        <end position="412"/>
    </location>
</feature>
<dbReference type="InterPro" id="IPR001251">
    <property type="entry name" value="CRAL-TRIO_dom"/>
</dbReference>
<dbReference type="PANTHER" id="PTHR23324">
    <property type="entry name" value="SEC14 RELATED PROTEIN"/>
    <property type="match status" value="1"/>
</dbReference>
<evidence type="ECO:0008006" key="8">
    <source>
        <dbReference type="Google" id="ProtNLM"/>
    </source>
</evidence>
<keyword evidence="1" id="KW-0813">Transport</keyword>
<sequence length="870" mass="99100">MSGRVGDLSPQQQEALARFQDNLQDLLPTMPKADDHFLLRWLRAQNFDLKKAEDMLRKPRDTVAGPWCLRAEGLRGTQPPGPSLSPQHIEFRKQHDLDHILTWQPSEVIQRYDSGGLCGYDYEGCPVWFDIIGNLDPKGLLLSASKQELIRKRIKVCERLLQECELQSQKLGRKIETVLMVFDMEGLSLKHLWKPAVEVYQQFFAIMEANYPETLKNLIIVRAPKLFPVAFNLVKSFMSEETRRKIVILGGNWKQELPKFISPDQLPVEFGGTATDPDGNPKCLTKINYGGEVPKSYYQHNQVRVQYEHTATVGRGSSLQVELEILFPGCVLRWQFESDGADIGFGVFLKTRKGERQRVGEMAEVLPSERYNAHLVPEDGSLTCLQAGVYVLRFDNTYSLVHAKKVSYTVEVLLPTGPPRRKSRVSRRQNHPRLNEDPAASAPGFSIPLSTPRPVPCPPRQGGAGASPSTMSGRVGDLSPKQAETLAKFRENVQDVLPALPNPDDYFLLRWLRARNFDLEKAEAMLRKHMEFRKAMDIDHILDWQPPEVVQKYMPGGLCGYDRDGCPVWYDIVGPLDPKGLLFSVTKQDLLKAKMRDRERILHECDLQTERLGKRIDTIVMIFDCEGLGLKHFWKPVVDVYQEFFSLLEENYPETLKSLFILKATKLFPVGYNLMKPFLSEDTRRKIIVLGNNWKEGLLKCISPEELPVQFGGTMTDPDGNPKCLTKINYGGEIPKSMYVRDQVKTQYEHSVQISRGSSHQVEYEILFPGCVLRWQFYSDGADIGFGIFLKTKMGERQRAGEMTEVLPSQRYNAHMVPEDGSLTCSEAGVYVLRFDNTYSFVHTKKISFTVEVLLPDKGMQKYDEELTPV</sequence>
<evidence type="ECO:0000259" key="4">
    <source>
        <dbReference type="PROSITE" id="PS50191"/>
    </source>
</evidence>
<name>A0AA40HBS5_CNENI</name>
<dbReference type="GO" id="GO:0005737">
    <property type="term" value="C:cytoplasm"/>
    <property type="evidence" value="ECO:0007669"/>
    <property type="project" value="TreeGrafter"/>
</dbReference>
<dbReference type="Gene3D" id="2.60.120.680">
    <property type="entry name" value="GOLD domain"/>
    <property type="match status" value="2"/>
</dbReference>
<dbReference type="InterPro" id="IPR051064">
    <property type="entry name" value="SEC14/CRAL-TRIO_domain"/>
</dbReference>
<dbReference type="PROSITE" id="PS50866">
    <property type="entry name" value="GOLD"/>
    <property type="match status" value="2"/>
</dbReference>
<comment type="caution">
    <text evidence="6">The sequence shown here is derived from an EMBL/GenBank/DDBJ whole genome shotgun (WGS) entry which is preliminary data.</text>
</comment>
<organism evidence="6 7">
    <name type="scientific">Cnephaeus nilssonii</name>
    <name type="common">Northern bat</name>
    <name type="synonym">Eptesicus nilssonii</name>
    <dbReference type="NCBI Taxonomy" id="3371016"/>
    <lineage>
        <taxon>Eukaryota</taxon>
        <taxon>Metazoa</taxon>
        <taxon>Chordata</taxon>
        <taxon>Craniata</taxon>
        <taxon>Vertebrata</taxon>
        <taxon>Euteleostomi</taxon>
        <taxon>Mammalia</taxon>
        <taxon>Eutheria</taxon>
        <taxon>Laurasiatheria</taxon>
        <taxon>Chiroptera</taxon>
        <taxon>Yangochiroptera</taxon>
        <taxon>Vespertilionidae</taxon>
        <taxon>Cnephaeus</taxon>
    </lineage>
</organism>
<evidence type="ECO:0000256" key="2">
    <source>
        <dbReference type="ARBA" id="ARBA00023121"/>
    </source>
</evidence>
<dbReference type="SMART" id="SM00516">
    <property type="entry name" value="SEC14"/>
    <property type="match status" value="2"/>
</dbReference>
<protein>
    <recommendedName>
        <fullName evidence="8">SEC14-like protein 3</fullName>
    </recommendedName>
</protein>
<dbReference type="EMBL" id="JAULJE010000023">
    <property type="protein sequence ID" value="KAK1328372.1"/>
    <property type="molecule type" value="Genomic_DNA"/>
</dbReference>
<evidence type="ECO:0000313" key="7">
    <source>
        <dbReference type="Proteomes" id="UP001177744"/>
    </source>
</evidence>
<dbReference type="GO" id="GO:0008289">
    <property type="term" value="F:lipid binding"/>
    <property type="evidence" value="ECO:0007669"/>
    <property type="project" value="UniProtKB-KW"/>
</dbReference>
<dbReference type="Proteomes" id="UP001177744">
    <property type="component" value="Unassembled WGS sequence"/>
</dbReference>
<reference evidence="6" key="1">
    <citation type="submission" date="2023-06" db="EMBL/GenBank/DDBJ databases">
        <title>Reference genome for the Northern bat (Eptesicus nilssonii), a most northern bat species.</title>
        <authorList>
            <person name="Laine V.N."/>
            <person name="Pulliainen A.T."/>
            <person name="Lilley T.M."/>
        </authorList>
    </citation>
    <scope>NUCLEOTIDE SEQUENCE</scope>
    <source>
        <strain evidence="6">BLF_Eptnil</strain>
        <tissue evidence="6">Kidney</tissue>
    </source>
</reference>
<feature type="region of interest" description="Disordered" evidence="3">
    <location>
        <begin position="417"/>
        <end position="477"/>
    </location>
</feature>
<dbReference type="PANTHER" id="PTHR23324:SF62">
    <property type="entry name" value="SEC14-LIKE PROTEIN 3"/>
    <property type="match status" value="1"/>
</dbReference>
<evidence type="ECO:0000313" key="6">
    <source>
        <dbReference type="EMBL" id="KAK1328372.1"/>
    </source>
</evidence>
<dbReference type="PROSITE" id="PS50191">
    <property type="entry name" value="CRAL_TRIO"/>
    <property type="match status" value="2"/>
</dbReference>
<dbReference type="AlphaFoldDB" id="A0AA40HBS5"/>
<dbReference type="FunFam" id="3.40.525.10:FF:000009">
    <property type="entry name" value="SEC14-like 2 (S. cerevisiae)"/>
    <property type="match status" value="1"/>
</dbReference>
<proteinExistence type="predicted"/>
<dbReference type="InterPro" id="IPR036865">
    <property type="entry name" value="CRAL-TRIO_dom_sf"/>
</dbReference>
<dbReference type="Pfam" id="PF00650">
    <property type="entry name" value="CRAL_TRIO"/>
    <property type="match status" value="2"/>
</dbReference>
<feature type="compositionally biased region" description="Basic residues" evidence="3">
    <location>
        <begin position="419"/>
        <end position="431"/>
    </location>
</feature>
<feature type="domain" description="GOLD" evidence="5">
    <location>
        <begin position="745"/>
        <end position="853"/>
    </location>
</feature>
<gene>
    <name evidence="6" type="ORF">QTO34_011945</name>
</gene>
<dbReference type="SUPFAM" id="SSF101576">
    <property type="entry name" value="Supernatant protein factor (SPF), C-terminal domain"/>
    <property type="match status" value="2"/>
</dbReference>
<dbReference type="PRINTS" id="PR00180">
    <property type="entry name" value="CRETINALDHBP"/>
</dbReference>
<dbReference type="SUPFAM" id="SSF52087">
    <property type="entry name" value="CRAL/TRIO domain"/>
    <property type="match status" value="2"/>
</dbReference>
<feature type="domain" description="CRAL-TRIO" evidence="4">
    <location>
        <begin position="105"/>
        <end position="278"/>
    </location>
</feature>
<evidence type="ECO:0000256" key="3">
    <source>
        <dbReference type="SAM" id="MobiDB-lite"/>
    </source>
</evidence>
<keyword evidence="7" id="KW-1185">Reference proteome</keyword>
<keyword evidence="2" id="KW-0446">Lipid-binding</keyword>
<evidence type="ECO:0000259" key="5">
    <source>
        <dbReference type="PROSITE" id="PS50866"/>
    </source>
</evidence>
<dbReference type="Pfam" id="PF03765">
    <property type="entry name" value="CRAL_TRIO_N"/>
    <property type="match status" value="2"/>
</dbReference>
<dbReference type="FunFam" id="2.60.120.680:FF:000001">
    <property type="entry name" value="SEC14-like protein 2 isoform X1"/>
    <property type="match status" value="1"/>
</dbReference>
<dbReference type="InterPro" id="IPR036598">
    <property type="entry name" value="GOLD_dom_sf"/>
</dbReference>
<dbReference type="Gene3D" id="3.40.525.10">
    <property type="entry name" value="CRAL-TRIO lipid binding domain"/>
    <property type="match status" value="2"/>
</dbReference>
<dbReference type="SUPFAM" id="SSF46938">
    <property type="entry name" value="CRAL/TRIO N-terminal domain"/>
    <property type="match status" value="2"/>
</dbReference>
<dbReference type="InterPro" id="IPR011074">
    <property type="entry name" value="CRAL/TRIO_N_dom"/>
</dbReference>
<evidence type="ECO:0000256" key="1">
    <source>
        <dbReference type="ARBA" id="ARBA00022448"/>
    </source>
</evidence>
<dbReference type="InterPro" id="IPR009038">
    <property type="entry name" value="GOLD_dom"/>
</dbReference>
<dbReference type="InterPro" id="IPR036273">
    <property type="entry name" value="CRAL/TRIO_N_dom_sf"/>
</dbReference>
<accession>A0AA40HBS5</accession>
<dbReference type="SMART" id="SM01100">
    <property type="entry name" value="CRAL_TRIO_N"/>
    <property type="match status" value="2"/>
</dbReference>